<feature type="region of interest" description="Disordered" evidence="4">
    <location>
        <begin position="29"/>
        <end position="129"/>
    </location>
</feature>
<keyword evidence="3" id="KW-0067">ATP-binding</keyword>
<gene>
    <name evidence="6" type="ORF">DEW08_20995</name>
</gene>
<dbReference type="Gene3D" id="3.40.50.620">
    <property type="entry name" value="HUPs"/>
    <property type="match status" value="2"/>
</dbReference>
<dbReference type="Proteomes" id="UP000245629">
    <property type="component" value="Chromosome 4"/>
</dbReference>
<keyword evidence="2" id="KW-0547">Nucleotide-binding</keyword>
<evidence type="ECO:0000256" key="1">
    <source>
        <dbReference type="ARBA" id="ARBA00008791"/>
    </source>
</evidence>
<dbReference type="KEGG" id="azz:DEW08_20995"/>
<evidence type="ECO:0000256" key="4">
    <source>
        <dbReference type="SAM" id="MobiDB-lite"/>
    </source>
</evidence>
<reference evidence="7" key="1">
    <citation type="submission" date="2018-05" db="EMBL/GenBank/DDBJ databases">
        <title>Azospirillum thermophila sp. nov., a novel isolated from hot spring.</title>
        <authorList>
            <person name="Zhao Z."/>
        </authorList>
    </citation>
    <scope>NUCLEOTIDE SEQUENCE [LARGE SCALE GENOMIC DNA]</scope>
    <source>
        <strain evidence="7">CFH 70021</strain>
    </source>
</reference>
<feature type="domain" description="UspA" evidence="5">
    <location>
        <begin position="129"/>
        <end position="264"/>
    </location>
</feature>
<dbReference type="InterPro" id="IPR006016">
    <property type="entry name" value="UspA"/>
</dbReference>
<dbReference type="EMBL" id="CP029355">
    <property type="protein sequence ID" value="AWK88581.1"/>
    <property type="molecule type" value="Genomic_DNA"/>
</dbReference>
<feature type="compositionally biased region" description="Basic and acidic residues" evidence="4">
    <location>
        <begin position="68"/>
        <end position="82"/>
    </location>
</feature>
<dbReference type="PANTHER" id="PTHR46268">
    <property type="entry name" value="STRESS RESPONSE PROTEIN NHAX"/>
    <property type="match status" value="1"/>
</dbReference>
<proteinExistence type="inferred from homology"/>
<organism evidence="6 7">
    <name type="scientific">Azospirillum thermophilum</name>
    <dbReference type="NCBI Taxonomy" id="2202148"/>
    <lineage>
        <taxon>Bacteria</taxon>
        <taxon>Pseudomonadati</taxon>
        <taxon>Pseudomonadota</taxon>
        <taxon>Alphaproteobacteria</taxon>
        <taxon>Rhodospirillales</taxon>
        <taxon>Azospirillaceae</taxon>
        <taxon>Azospirillum</taxon>
    </lineage>
</organism>
<accession>A0A2S2CVQ8</accession>
<name>A0A2S2CVQ8_9PROT</name>
<dbReference type="CDD" id="cd00293">
    <property type="entry name" value="USP-like"/>
    <property type="match status" value="2"/>
</dbReference>
<keyword evidence="7" id="KW-1185">Reference proteome</keyword>
<dbReference type="SUPFAM" id="SSF52402">
    <property type="entry name" value="Adenine nucleotide alpha hydrolases-like"/>
    <property type="match status" value="2"/>
</dbReference>
<evidence type="ECO:0000313" key="7">
    <source>
        <dbReference type="Proteomes" id="UP000245629"/>
    </source>
</evidence>
<evidence type="ECO:0000256" key="2">
    <source>
        <dbReference type="ARBA" id="ARBA00022741"/>
    </source>
</evidence>
<feature type="compositionally biased region" description="Low complexity" evidence="4">
    <location>
        <begin position="46"/>
        <end position="58"/>
    </location>
</feature>
<dbReference type="OrthoDB" id="5564966at2"/>
<dbReference type="AlphaFoldDB" id="A0A2S2CVQ8"/>
<comment type="similarity">
    <text evidence="1">Belongs to the universal stress protein A family.</text>
</comment>
<dbReference type="GO" id="GO:0005524">
    <property type="term" value="F:ATP binding"/>
    <property type="evidence" value="ECO:0007669"/>
    <property type="project" value="UniProtKB-KW"/>
</dbReference>
<dbReference type="Pfam" id="PF00582">
    <property type="entry name" value="Usp"/>
    <property type="match status" value="2"/>
</dbReference>
<dbReference type="InterPro" id="IPR014729">
    <property type="entry name" value="Rossmann-like_a/b/a_fold"/>
</dbReference>
<evidence type="ECO:0000313" key="6">
    <source>
        <dbReference type="EMBL" id="AWK88581.1"/>
    </source>
</evidence>
<sequence>MRGRAMRSHAPGCPGRGLLLGSGLRIPGAVGEEMRPQPLGRSWFHPSLLPSRPPASAAGRNTGDDPMDMDREPWPPGRRRENTQSGDNVVPLRPESGTDALAPRPTARRAPEGVPGTAGQPSWSEGPPHRILLATDLSFRCERALERAASLSAQWQSELVVLHVLDTPTSSLPEANCRPSWPPVEPRSLAWKRLLADVGAVTKQATLLIQEGDPAEAIVHTVETEHCGLIVLGITRDAVLERIFLDRTTDRLLRRSRVPLLIVKERSWRPYRDIVVATDFSDASCEALEVAARLFPGQAPTVFHAYEAPFSGLAADPRACRRDYRDIAMQQCRAFLARVRRPAAWRPERVVVENGSPDLLLRNYVRDLDVDLVVLGMHRRNAILELIAGSIAKTIMDDVPCDVLVIQERSDVHART</sequence>
<evidence type="ECO:0000256" key="3">
    <source>
        <dbReference type="ARBA" id="ARBA00022840"/>
    </source>
</evidence>
<dbReference type="InterPro" id="IPR006015">
    <property type="entry name" value="Universal_stress_UspA"/>
</dbReference>
<dbReference type="PANTHER" id="PTHR46268:SF27">
    <property type="entry name" value="UNIVERSAL STRESS PROTEIN RV2623"/>
    <property type="match status" value="1"/>
</dbReference>
<evidence type="ECO:0000259" key="5">
    <source>
        <dbReference type="Pfam" id="PF00582"/>
    </source>
</evidence>
<protein>
    <recommendedName>
        <fullName evidence="5">UspA domain-containing protein</fullName>
    </recommendedName>
</protein>
<feature type="domain" description="UspA" evidence="5">
    <location>
        <begin position="271"/>
        <end position="406"/>
    </location>
</feature>
<dbReference type="PRINTS" id="PR01438">
    <property type="entry name" value="UNVRSLSTRESS"/>
</dbReference>